<proteinExistence type="predicted"/>
<sequence>MIKLTKEQQVSIKEFERDEEEI</sequence>
<dbReference type="EMBL" id="UINC01013256">
    <property type="protein sequence ID" value="SVA57405.1"/>
    <property type="molecule type" value="Genomic_DNA"/>
</dbReference>
<name>A0A381WY31_9ZZZZ</name>
<organism evidence="1">
    <name type="scientific">marine metagenome</name>
    <dbReference type="NCBI Taxonomy" id="408172"/>
    <lineage>
        <taxon>unclassified sequences</taxon>
        <taxon>metagenomes</taxon>
        <taxon>ecological metagenomes</taxon>
    </lineage>
</organism>
<gene>
    <name evidence="1" type="ORF">METZ01_LOCUS110259</name>
</gene>
<protein>
    <submittedName>
        <fullName evidence="1">Uncharacterized protein</fullName>
    </submittedName>
</protein>
<dbReference type="AlphaFoldDB" id="A0A381WY31"/>
<evidence type="ECO:0000313" key="1">
    <source>
        <dbReference type="EMBL" id="SVA57405.1"/>
    </source>
</evidence>
<reference evidence="1" key="1">
    <citation type="submission" date="2018-05" db="EMBL/GenBank/DDBJ databases">
        <authorList>
            <person name="Lanie J.A."/>
            <person name="Ng W.-L."/>
            <person name="Kazmierczak K.M."/>
            <person name="Andrzejewski T.M."/>
            <person name="Davidsen T.M."/>
            <person name="Wayne K.J."/>
            <person name="Tettelin H."/>
            <person name="Glass J.I."/>
            <person name="Rusch D."/>
            <person name="Podicherti R."/>
            <person name="Tsui H.-C.T."/>
            <person name="Winkler M.E."/>
        </authorList>
    </citation>
    <scope>NUCLEOTIDE SEQUENCE</scope>
</reference>
<accession>A0A381WY31</accession>